<feature type="compositionally biased region" description="Basic and acidic residues" evidence="3">
    <location>
        <begin position="98"/>
        <end position="112"/>
    </location>
</feature>
<gene>
    <name evidence="4" type="ORF">KHLLAP_LOCUS4443</name>
</gene>
<sequence>MDSLGEETWDAVICGTGLQQSLLALALSRSNKRVLHLDPNDYYGEHEAAFSLQEAETWAAAHAENATAVAPAAGHGGLDSGNAAEEPKASSTGSEGEGTSHGEKPLGSEKTTADKSSLFINASVWKHPDAAARGLSFPRAYSLPLAPQIIHTRSKLLAQLVSSRAYRQVEFLAVGSFFVYDASASDSQAKLSRIPSSREDVFATRSIPARSKRSLIKFLKFVLDYDSEEQRPVWHELAEERLAEFLDTEFKLDANLRKYVLALTLTLDGHVTVKDGLATINRHLTSMGLFGPGFCAVYPKWGGTSEVAQVACRAGAVGGGIYMLDTRMNVNDTIADVNEISLNLSNGISVRATNLVTSQQEAAADSTTITRLVAVVDSPLPSLFEIIVEGAPTPAVAVIAFPSGSLPGIVEFNLDVPIYAFVHSSETGECPAGQSAIYLTTLSTPQATQRLAAALDALLKAVAAGSAEPATCLYKLQYEQSLSTRESLRTTRGKSSTFKFPSPSLSLALDDTGLDAVKDAWSLIMGDDADSDDTEYMVFQDREGVGDDNDDVYD</sequence>
<evidence type="ECO:0000256" key="2">
    <source>
        <dbReference type="PIRNR" id="PIRNR037514"/>
    </source>
</evidence>
<evidence type="ECO:0000256" key="3">
    <source>
        <dbReference type="SAM" id="MobiDB-lite"/>
    </source>
</evidence>
<dbReference type="InterPro" id="IPR036188">
    <property type="entry name" value="FAD/NAD-bd_sf"/>
</dbReference>
<evidence type="ECO:0000313" key="5">
    <source>
        <dbReference type="Proteomes" id="UP001295740"/>
    </source>
</evidence>
<dbReference type="Gene3D" id="1.10.405.10">
    <property type="entry name" value="Guanine Nucleotide Dissociation Inhibitor, domain 1"/>
    <property type="match status" value="1"/>
</dbReference>
<feature type="region of interest" description="Disordered" evidence="3">
    <location>
        <begin position="71"/>
        <end position="112"/>
    </location>
</feature>
<protein>
    <recommendedName>
        <fullName evidence="2">Rab proteins geranylgeranyltransferase</fullName>
    </recommendedName>
</protein>
<dbReference type="GO" id="GO:0005968">
    <property type="term" value="C:Rab-protein geranylgeranyltransferase complex"/>
    <property type="evidence" value="ECO:0007669"/>
    <property type="project" value="TreeGrafter"/>
</dbReference>
<dbReference type="SUPFAM" id="SSF54373">
    <property type="entry name" value="FAD-linked reductases, C-terminal domain"/>
    <property type="match status" value="1"/>
</dbReference>
<dbReference type="Pfam" id="PF00996">
    <property type="entry name" value="GDI"/>
    <property type="match status" value="2"/>
</dbReference>
<dbReference type="GO" id="GO:0007264">
    <property type="term" value="P:small GTPase-mediated signal transduction"/>
    <property type="evidence" value="ECO:0007669"/>
    <property type="project" value="UniProtKB-UniRule"/>
</dbReference>
<dbReference type="AlphaFoldDB" id="A0AAI8YGH1"/>
<dbReference type="GO" id="GO:0005829">
    <property type="term" value="C:cytosol"/>
    <property type="evidence" value="ECO:0007669"/>
    <property type="project" value="TreeGrafter"/>
</dbReference>
<reference evidence="4" key="1">
    <citation type="submission" date="2023-10" db="EMBL/GenBank/DDBJ databases">
        <authorList>
            <person name="Hackl T."/>
        </authorList>
    </citation>
    <scope>NUCLEOTIDE SEQUENCE</scope>
</reference>
<comment type="caution">
    <text evidence="4">The sequence shown here is derived from an EMBL/GenBank/DDBJ whole genome shotgun (WGS) entry which is preliminary data.</text>
</comment>
<evidence type="ECO:0000313" key="4">
    <source>
        <dbReference type="EMBL" id="CAJ2503975.1"/>
    </source>
</evidence>
<evidence type="ECO:0000256" key="1">
    <source>
        <dbReference type="ARBA" id="ARBA00005593"/>
    </source>
</evidence>
<organism evidence="4 5">
    <name type="scientific">Anthostomella pinea</name>
    <dbReference type="NCBI Taxonomy" id="933095"/>
    <lineage>
        <taxon>Eukaryota</taxon>
        <taxon>Fungi</taxon>
        <taxon>Dikarya</taxon>
        <taxon>Ascomycota</taxon>
        <taxon>Pezizomycotina</taxon>
        <taxon>Sordariomycetes</taxon>
        <taxon>Xylariomycetidae</taxon>
        <taxon>Xylariales</taxon>
        <taxon>Xylariaceae</taxon>
        <taxon>Anthostomella</taxon>
    </lineage>
</organism>
<dbReference type="GO" id="GO:0016192">
    <property type="term" value="P:vesicle-mediated transport"/>
    <property type="evidence" value="ECO:0007669"/>
    <property type="project" value="TreeGrafter"/>
</dbReference>
<dbReference type="GO" id="GO:0005634">
    <property type="term" value="C:nucleus"/>
    <property type="evidence" value="ECO:0007669"/>
    <property type="project" value="TreeGrafter"/>
</dbReference>
<accession>A0AAI8YGH1</accession>
<dbReference type="PANTHER" id="PTHR11787:SF4">
    <property type="entry name" value="CHM, RAB ESCORT PROTEIN 1"/>
    <property type="match status" value="1"/>
</dbReference>
<dbReference type="InterPro" id="IPR017230">
    <property type="entry name" value="Mrs6"/>
</dbReference>
<name>A0AAI8YGH1_9PEZI</name>
<dbReference type="EMBL" id="CAUWAG010000006">
    <property type="protein sequence ID" value="CAJ2503975.1"/>
    <property type="molecule type" value="Genomic_DNA"/>
</dbReference>
<dbReference type="Proteomes" id="UP001295740">
    <property type="component" value="Unassembled WGS sequence"/>
</dbReference>
<keyword evidence="5" id="KW-1185">Reference proteome</keyword>
<dbReference type="Gene3D" id="3.50.50.60">
    <property type="entry name" value="FAD/NAD(P)-binding domain"/>
    <property type="match status" value="1"/>
</dbReference>
<dbReference type="PANTHER" id="PTHR11787">
    <property type="entry name" value="RAB GDP-DISSOCIATION INHIBITOR"/>
    <property type="match status" value="1"/>
</dbReference>
<dbReference type="Gene3D" id="3.30.519.10">
    <property type="entry name" value="Guanine Nucleotide Dissociation Inhibitor, domain 2"/>
    <property type="match status" value="1"/>
</dbReference>
<dbReference type="PIRSF" id="PIRSF037514">
    <property type="entry name" value="Rab_ger_ger_transf_A_fun"/>
    <property type="match status" value="1"/>
</dbReference>
<dbReference type="InterPro" id="IPR018203">
    <property type="entry name" value="GDP_dissociation_inhibitor"/>
</dbReference>
<comment type="similarity">
    <text evidence="1 2">Belongs to the Rab GDI family.</text>
</comment>
<proteinExistence type="inferred from homology"/>
<dbReference type="GO" id="GO:0005092">
    <property type="term" value="F:GDP-dissociation inhibitor activity"/>
    <property type="evidence" value="ECO:0007669"/>
    <property type="project" value="UniProtKB-UniRule"/>
</dbReference>
<dbReference type="PRINTS" id="PR00891">
    <property type="entry name" value="RABGDIREP"/>
</dbReference>
<dbReference type="SUPFAM" id="SSF51905">
    <property type="entry name" value="FAD/NAD(P)-binding domain"/>
    <property type="match status" value="1"/>
</dbReference>